<dbReference type="AlphaFoldDB" id="A2BYQ2"/>
<dbReference type="RefSeq" id="WP_011821005.1">
    <property type="nucleotide sequence ID" value="NC_008817.1"/>
</dbReference>
<keyword evidence="1" id="KW-1133">Transmembrane helix</keyword>
<protein>
    <recommendedName>
        <fullName evidence="4">Glycosyl transferase family 8</fullName>
    </recommendedName>
</protein>
<dbReference type="Proteomes" id="UP000001589">
    <property type="component" value="Chromosome"/>
</dbReference>
<dbReference type="SUPFAM" id="SSF53448">
    <property type="entry name" value="Nucleotide-diphospho-sugar transferases"/>
    <property type="match status" value="1"/>
</dbReference>
<dbReference type="InterPro" id="IPR045499">
    <property type="entry name" value="DUF6492"/>
</dbReference>
<dbReference type="InterPro" id="IPR029044">
    <property type="entry name" value="Nucleotide-diphossugar_trans"/>
</dbReference>
<dbReference type="OrthoDB" id="9771846at2"/>
<evidence type="ECO:0000256" key="1">
    <source>
        <dbReference type="SAM" id="Phobius"/>
    </source>
</evidence>
<evidence type="ECO:0000313" key="2">
    <source>
        <dbReference type="EMBL" id="ABM72913.1"/>
    </source>
</evidence>
<dbReference type="GeneID" id="60200603"/>
<dbReference type="STRING" id="167542.P9515_17061"/>
<keyword evidence="1" id="KW-0472">Membrane</keyword>
<proteinExistence type="predicted"/>
<name>A2BYQ2_PROM5</name>
<gene>
    <name evidence="2" type="ordered locus">P9515_17061</name>
</gene>
<reference evidence="2 3" key="1">
    <citation type="journal article" date="2007" name="PLoS Genet.">
        <title>Patterns and implications of gene gain and loss in the evolution of Prochlorococcus.</title>
        <authorList>
            <person name="Kettler G.C."/>
            <person name="Martiny A.C."/>
            <person name="Huang K."/>
            <person name="Zucker J."/>
            <person name="Coleman M.L."/>
            <person name="Rodrigue S."/>
            <person name="Chen F."/>
            <person name="Lapidus A."/>
            <person name="Ferriera S."/>
            <person name="Johnson J."/>
            <person name="Steglich C."/>
            <person name="Church G.M."/>
            <person name="Richardson P."/>
            <person name="Chisholm S.W."/>
        </authorList>
    </citation>
    <scope>NUCLEOTIDE SEQUENCE [LARGE SCALE GENOMIC DNA]</scope>
    <source>
        <strain evidence="2 3">MIT 9515</strain>
    </source>
</reference>
<organism evidence="2 3">
    <name type="scientific">Prochlorococcus marinus (strain MIT 9515)</name>
    <dbReference type="NCBI Taxonomy" id="167542"/>
    <lineage>
        <taxon>Bacteria</taxon>
        <taxon>Bacillati</taxon>
        <taxon>Cyanobacteriota</taxon>
        <taxon>Cyanophyceae</taxon>
        <taxon>Synechococcales</taxon>
        <taxon>Prochlorococcaceae</taxon>
        <taxon>Prochlorococcus</taxon>
    </lineage>
</organism>
<evidence type="ECO:0008006" key="4">
    <source>
        <dbReference type="Google" id="ProtNLM"/>
    </source>
</evidence>
<dbReference type="eggNOG" id="COG1216">
    <property type="taxonomic scope" value="Bacteria"/>
</dbReference>
<evidence type="ECO:0000313" key="3">
    <source>
        <dbReference type="Proteomes" id="UP000001589"/>
    </source>
</evidence>
<dbReference type="KEGG" id="pmc:P9515_17061"/>
<dbReference type="EMBL" id="CP000552">
    <property type="protein sequence ID" value="ABM72913.1"/>
    <property type="molecule type" value="Genomic_DNA"/>
</dbReference>
<keyword evidence="1" id="KW-0812">Transmembrane</keyword>
<feature type="transmembrane region" description="Helical" evidence="1">
    <location>
        <begin position="283"/>
        <end position="302"/>
    </location>
</feature>
<dbReference type="HOGENOM" id="CLU_076020_0_0_3"/>
<sequence>MKNSYDIVTCISNNHLEIGIRAIRSLIELSEAKRIFIITPKKNINFFKQNFPKENSLIILDEDKIIPNIKLTDVANTLREYGGKAERAGWYFQQFLKMNISRYPNLSEYYLIWDSDTVMLKKIKFFDESNKLIINTSKEFHKPYFQTIKNFGLLKTNNFSFISEHMLINSKIMNDLISLIEKANSKNLSWVKTVISQINKEHLNETGSGFSEFETYGTYLSKYHPNSFVTNKLKSCRNTYSLFGKHNQINTFLILRFYGYYWASFENWDLKTQNFKNLRLIRIFNNLVANFLIIFINITNSYKHNFEFSRYLAMPLLK</sequence>
<dbReference type="Pfam" id="PF20102">
    <property type="entry name" value="DUF6492"/>
    <property type="match status" value="1"/>
</dbReference>
<accession>A2BYQ2</accession>